<proteinExistence type="predicted"/>
<gene>
    <name evidence="3" type="ORF">ACFQT0_07750</name>
</gene>
<reference evidence="4" key="1">
    <citation type="journal article" date="2019" name="Int. J. Syst. Evol. Microbiol.">
        <title>The Global Catalogue of Microorganisms (GCM) 10K type strain sequencing project: providing services to taxonomists for standard genome sequencing and annotation.</title>
        <authorList>
            <consortium name="The Broad Institute Genomics Platform"/>
            <consortium name="The Broad Institute Genome Sequencing Center for Infectious Disease"/>
            <person name="Wu L."/>
            <person name="Ma J."/>
        </authorList>
    </citation>
    <scope>NUCLEOTIDE SEQUENCE [LARGE SCALE GENOMIC DNA]</scope>
    <source>
        <strain evidence="4">JCM 19635</strain>
    </source>
</reference>
<evidence type="ECO:0000313" key="3">
    <source>
        <dbReference type="EMBL" id="MFC7667315.1"/>
    </source>
</evidence>
<comment type="caution">
    <text evidence="3">The sequence shown here is derived from an EMBL/GenBank/DDBJ whole genome shotgun (WGS) entry which is preliminary data.</text>
</comment>
<dbReference type="Proteomes" id="UP001596513">
    <property type="component" value="Unassembled WGS sequence"/>
</dbReference>
<accession>A0ABW2U4C1</accession>
<dbReference type="NCBIfam" id="TIGR04456">
    <property type="entry name" value="LruC_dom"/>
    <property type="match status" value="1"/>
</dbReference>
<feature type="domain" description="DUF4842" evidence="2">
    <location>
        <begin position="243"/>
        <end position="404"/>
    </location>
</feature>
<evidence type="ECO:0000313" key="4">
    <source>
        <dbReference type="Proteomes" id="UP001596513"/>
    </source>
</evidence>
<evidence type="ECO:0000259" key="2">
    <source>
        <dbReference type="Pfam" id="PF16130"/>
    </source>
</evidence>
<dbReference type="InterPro" id="IPR031025">
    <property type="entry name" value="LruC_dom"/>
</dbReference>
<evidence type="ECO:0000256" key="1">
    <source>
        <dbReference type="SAM" id="SignalP"/>
    </source>
</evidence>
<protein>
    <submittedName>
        <fullName evidence="3">LruC domain-containing protein</fullName>
    </submittedName>
</protein>
<feature type="chain" id="PRO_5047304830" evidence="1">
    <location>
        <begin position="26"/>
        <end position="480"/>
    </location>
</feature>
<sequence length="480" mass="51436">MTSIRRLLNKSGLPLSFLFLMLAFQGCTKNENAVKPDAEGQSSGGVSKITGNIAGACKQVCLVADQKKYVGAVGVVTTNGDLLVTYKLTAPNAYLADVQLDVFTSVARLQAAGKLTSAGVVPSKFAFTHTFSAADKATTYTATIPKAYVDQLSSDCFFVAAYAVLSTGEKAWGGLCMDAADGVAQDAGKQFAGSPGAGYFEFCKTDCAPGIVYTYAWEDQRTSGNDSDYNDLVVQSTIAKSATELKINFLAVARGASIDHKFRFKIAKTGIAAIFGGAYTQDANFYYVTVFESTKAALPTSNASGFANTSPTPPCVPFARREVVLTLNNAFSYNSAKPIEPFISVYGSGNTTTAYDLYIYEVSNRDTWTATNGKTYPNGILIPLDWRWPLDGVNIAVPYPKFTSLTDGFTPNWAGPPVDPPKRSTKAFASSARRLSHLQTKALPNRCLGGLFCGRAAAFSRTSGRVRFFCPLNSRLCCFP</sequence>
<dbReference type="RefSeq" id="WP_380201750.1">
    <property type="nucleotide sequence ID" value="NZ_JBHTEK010000001.1"/>
</dbReference>
<dbReference type="EMBL" id="JBHTEK010000001">
    <property type="protein sequence ID" value="MFC7667315.1"/>
    <property type="molecule type" value="Genomic_DNA"/>
</dbReference>
<keyword evidence="4" id="KW-1185">Reference proteome</keyword>
<feature type="signal peptide" evidence="1">
    <location>
        <begin position="1"/>
        <end position="25"/>
    </location>
</feature>
<dbReference type="InterPro" id="IPR032295">
    <property type="entry name" value="DUF4842"/>
</dbReference>
<organism evidence="3 4">
    <name type="scientific">Hymenobacter humi</name>
    <dbReference type="NCBI Taxonomy" id="1411620"/>
    <lineage>
        <taxon>Bacteria</taxon>
        <taxon>Pseudomonadati</taxon>
        <taxon>Bacteroidota</taxon>
        <taxon>Cytophagia</taxon>
        <taxon>Cytophagales</taxon>
        <taxon>Hymenobacteraceae</taxon>
        <taxon>Hymenobacter</taxon>
    </lineage>
</organism>
<keyword evidence="1" id="KW-0732">Signal</keyword>
<dbReference type="Pfam" id="PF16130">
    <property type="entry name" value="DUF4842"/>
    <property type="match status" value="1"/>
</dbReference>
<name>A0ABW2U4C1_9BACT</name>
<dbReference type="PROSITE" id="PS51257">
    <property type="entry name" value="PROKAR_LIPOPROTEIN"/>
    <property type="match status" value="1"/>
</dbReference>